<feature type="region of interest" description="Disordered" evidence="1">
    <location>
        <begin position="23"/>
        <end position="50"/>
    </location>
</feature>
<feature type="region of interest" description="Disordered" evidence="1">
    <location>
        <begin position="171"/>
        <end position="190"/>
    </location>
</feature>
<reference evidence="3 4" key="1">
    <citation type="submission" date="2023-01" db="EMBL/GenBank/DDBJ databases">
        <title>Analysis of 21 Apiospora genomes using comparative genomics revels a genus with tremendous synthesis potential of carbohydrate active enzymes and secondary metabolites.</title>
        <authorList>
            <person name="Sorensen T."/>
        </authorList>
    </citation>
    <scope>NUCLEOTIDE SEQUENCE [LARGE SCALE GENOMIC DNA]</scope>
    <source>
        <strain evidence="3 4">CBS 135458</strain>
    </source>
</reference>
<keyword evidence="4" id="KW-1185">Reference proteome</keyword>
<evidence type="ECO:0000313" key="3">
    <source>
        <dbReference type="EMBL" id="KAK8043112.1"/>
    </source>
</evidence>
<feature type="compositionally biased region" description="Gly residues" evidence="1">
    <location>
        <begin position="171"/>
        <end position="187"/>
    </location>
</feature>
<name>A0ABR1T924_9PEZI</name>
<dbReference type="RefSeq" id="XP_066709965.1">
    <property type="nucleotide sequence ID" value="XM_066865004.1"/>
</dbReference>
<dbReference type="InterPro" id="IPR057692">
    <property type="entry name" value="DUF7932"/>
</dbReference>
<comment type="caution">
    <text evidence="3">The sequence shown here is derived from an EMBL/GenBank/DDBJ whole genome shotgun (WGS) entry which is preliminary data.</text>
</comment>
<sequence>MAASGMKLIDASGRDGQSALEFINTQPEAPRERHGKGGRSAGDPTDGAPGSEIAVRLAYAEPSVVHVIGGSETEFWTIASGETLLLRANGGNGGTGGRGEHGQDGGPGRCGCDATRYRLAGRGGNGGNGGDAGFGSNGADGGSAGNVYVTVAEDDTDLLSPLYFSVKGGSGGESGAHGAPGEGGQRGRGGKSHCEVCINVNRGDDTVSTYPGVYKLEVVRFDITDENQDGINEPGEHLLVHNLVVRNAGLMPSPATRSIHVLIQGTQYLEPVSSEPLQLPFGIRPGQEVEVSGLLRAFIRDQAHGEPVGSMVDVNDCVQLVGVFHERLNRPIPGFCGQTPIRIGYPLVLDAPIYLQSVAKGDRARFRWLVSCVTLAVTMEQTADED</sequence>
<dbReference type="EMBL" id="JAQQWL010000013">
    <property type="protein sequence ID" value="KAK8043112.1"/>
    <property type="molecule type" value="Genomic_DNA"/>
</dbReference>
<dbReference type="Pfam" id="PF25560">
    <property type="entry name" value="DUF7932"/>
    <property type="match status" value="1"/>
</dbReference>
<feature type="domain" description="DUF7932" evidence="2">
    <location>
        <begin position="215"/>
        <end position="345"/>
    </location>
</feature>
<accession>A0ABR1T924</accession>
<gene>
    <name evidence="3" type="ORF">PG994_013595</name>
</gene>
<evidence type="ECO:0000256" key="1">
    <source>
        <dbReference type="SAM" id="MobiDB-lite"/>
    </source>
</evidence>
<protein>
    <recommendedName>
        <fullName evidence="2">DUF7932 domain-containing protein</fullName>
    </recommendedName>
</protein>
<evidence type="ECO:0000313" key="4">
    <source>
        <dbReference type="Proteomes" id="UP001480595"/>
    </source>
</evidence>
<evidence type="ECO:0000259" key="2">
    <source>
        <dbReference type="Pfam" id="PF25560"/>
    </source>
</evidence>
<dbReference type="GeneID" id="92098067"/>
<dbReference type="Proteomes" id="UP001480595">
    <property type="component" value="Unassembled WGS sequence"/>
</dbReference>
<organism evidence="3 4">
    <name type="scientific">Apiospora phragmitis</name>
    <dbReference type="NCBI Taxonomy" id="2905665"/>
    <lineage>
        <taxon>Eukaryota</taxon>
        <taxon>Fungi</taxon>
        <taxon>Dikarya</taxon>
        <taxon>Ascomycota</taxon>
        <taxon>Pezizomycotina</taxon>
        <taxon>Sordariomycetes</taxon>
        <taxon>Xylariomycetidae</taxon>
        <taxon>Amphisphaeriales</taxon>
        <taxon>Apiosporaceae</taxon>
        <taxon>Apiospora</taxon>
    </lineage>
</organism>
<proteinExistence type="predicted"/>